<dbReference type="InterPro" id="IPR014169">
    <property type="entry name" value="Pal_lipo_C"/>
</dbReference>
<keyword evidence="2 8" id="KW-0732">Signal</keyword>
<dbReference type="InterPro" id="IPR036737">
    <property type="entry name" value="OmpA-like_sf"/>
</dbReference>
<sequence>MAHRAFTAILLVGAMGLSACSNGGHFGRGGDQSPLDGGAYGAGAGGAAPGSAQDPTSPAYFQAAVGDRVLFPVDQSSLTVEARATLDGQAAWLANNGGYNARIEGHADEQGTREYNLALGARRANAVQEYLISRGIAGARVSTVSFGKERPLEVCSEEACYAKNRRAVTVLQPALGS</sequence>
<comment type="similarity">
    <text evidence="8">Belongs to the Pal lipoprotein family.</text>
</comment>
<dbReference type="InterPro" id="IPR006690">
    <property type="entry name" value="OMPA-like_CS"/>
</dbReference>
<comment type="caution">
    <text evidence="11">The sequence shown here is derived from an EMBL/GenBank/DDBJ whole genome shotgun (WGS) entry which is preliminary data.</text>
</comment>
<dbReference type="InterPro" id="IPR006665">
    <property type="entry name" value="OmpA-like"/>
</dbReference>
<dbReference type="InterPro" id="IPR050330">
    <property type="entry name" value="Bact_OuterMem_StrucFunc"/>
</dbReference>
<evidence type="ECO:0000256" key="8">
    <source>
        <dbReference type="HAMAP-Rule" id="MF_02204"/>
    </source>
</evidence>
<evidence type="ECO:0000256" key="7">
    <source>
        <dbReference type="ARBA" id="ARBA00023306"/>
    </source>
</evidence>
<keyword evidence="3 8" id="KW-0472">Membrane</keyword>
<keyword evidence="5 8" id="KW-0998">Cell outer membrane</keyword>
<feature type="signal peptide" evidence="9">
    <location>
        <begin position="1"/>
        <end position="19"/>
    </location>
</feature>
<dbReference type="HAMAP" id="MF_02204">
    <property type="entry name" value="Pal"/>
    <property type="match status" value="1"/>
</dbReference>
<dbReference type="PANTHER" id="PTHR30329">
    <property type="entry name" value="STATOR ELEMENT OF FLAGELLAR MOTOR COMPLEX"/>
    <property type="match status" value="1"/>
</dbReference>
<keyword evidence="6 8" id="KW-0449">Lipoprotein</keyword>
<feature type="chain" id="PRO_5015637398" description="Peptidoglycan-associated lipoprotein" evidence="9">
    <location>
        <begin position="20"/>
        <end position="177"/>
    </location>
</feature>
<evidence type="ECO:0000256" key="6">
    <source>
        <dbReference type="ARBA" id="ARBA00023288"/>
    </source>
</evidence>
<dbReference type="InterPro" id="IPR006664">
    <property type="entry name" value="OMP_bac"/>
</dbReference>
<dbReference type="Gene3D" id="3.30.1330.60">
    <property type="entry name" value="OmpA-like domain"/>
    <property type="match status" value="1"/>
</dbReference>
<organism evidence="11 12">
    <name type="scientific">Aliiruegeria haliotis</name>
    <dbReference type="NCBI Taxonomy" id="1280846"/>
    <lineage>
        <taxon>Bacteria</taxon>
        <taxon>Pseudomonadati</taxon>
        <taxon>Pseudomonadota</taxon>
        <taxon>Alphaproteobacteria</taxon>
        <taxon>Rhodobacterales</taxon>
        <taxon>Roseobacteraceae</taxon>
        <taxon>Aliiruegeria</taxon>
    </lineage>
</organism>
<protein>
    <recommendedName>
        <fullName evidence="8">Peptidoglycan-associated lipoprotein</fullName>
        <shortName evidence="8">PAL</shortName>
    </recommendedName>
</protein>
<dbReference type="PROSITE" id="PS01068">
    <property type="entry name" value="OMPA_1"/>
    <property type="match status" value="1"/>
</dbReference>
<dbReference type="SUPFAM" id="SSF103088">
    <property type="entry name" value="OmpA-like"/>
    <property type="match status" value="1"/>
</dbReference>
<accession>A0A2T0RN94</accession>
<evidence type="ECO:0000256" key="5">
    <source>
        <dbReference type="ARBA" id="ARBA00023237"/>
    </source>
</evidence>
<proteinExistence type="inferred from homology"/>
<dbReference type="CDD" id="cd07185">
    <property type="entry name" value="OmpA_C-like"/>
    <property type="match status" value="1"/>
</dbReference>
<evidence type="ECO:0000256" key="2">
    <source>
        <dbReference type="ARBA" id="ARBA00022729"/>
    </source>
</evidence>
<keyword evidence="12" id="KW-1185">Reference proteome</keyword>
<dbReference type="GO" id="GO:0051301">
    <property type="term" value="P:cell division"/>
    <property type="evidence" value="ECO:0007669"/>
    <property type="project" value="UniProtKB-UniRule"/>
</dbReference>
<dbReference type="PRINTS" id="PR01021">
    <property type="entry name" value="OMPADOMAIN"/>
</dbReference>
<dbReference type="Pfam" id="PF00691">
    <property type="entry name" value="OmpA"/>
    <property type="match status" value="1"/>
</dbReference>
<keyword evidence="4 8" id="KW-0564">Palmitate</keyword>
<dbReference type="EMBL" id="PVTD01000006">
    <property type="protein sequence ID" value="PRY22659.1"/>
    <property type="molecule type" value="Genomic_DNA"/>
</dbReference>
<evidence type="ECO:0000256" key="4">
    <source>
        <dbReference type="ARBA" id="ARBA00023139"/>
    </source>
</evidence>
<feature type="domain" description="OmpA-like" evidence="10">
    <location>
        <begin position="58"/>
        <end position="175"/>
    </location>
</feature>
<evidence type="ECO:0000256" key="1">
    <source>
        <dbReference type="ARBA" id="ARBA00022618"/>
    </source>
</evidence>
<comment type="subunit">
    <text evidence="8">The Tol-Pal system is composed of five core proteins: the inner membrane proteins TolA, TolQ and TolR, the periplasmic protein TolB and the outer membrane protein Pal. They form a network linking the inner and outer membranes and the peptidoglycan layer.</text>
</comment>
<gene>
    <name evidence="8" type="primary">pal</name>
    <name evidence="11" type="ORF">CLV78_106200</name>
</gene>
<keyword evidence="7 8" id="KW-0131">Cell cycle</keyword>
<reference evidence="11 12" key="1">
    <citation type="submission" date="2018-03" db="EMBL/GenBank/DDBJ databases">
        <title>Genomic Encyclopedia of Archaeal and Bacterial Type Strains, Phase II (KMG-II): from individual species to whole genera.</title>
        <authorList>
            <person name="Goeker M."/>
        </authorList>
    </citation>
    <scope>NUCLEOTIDE SEQUENCE [LARGE SCALE GENOMIC DNA]</scope>
    <source>
        <strain evidence="11 12">DSM 29328</strain>
    </source>
</reference>
<dbReference type="PANTHER" id="PTHR30329:SF21">
    <property type="entry name" value="LIPOPROTEIN YIAD-RELATED"/>
    <property type="match status" value="1"/>
</dbReference>
<dbReference type="NCBIfam" id="TIGR02802">
    <property type="entry name" value="Pal_lipo"/>
    <property type="match status" value="1"/>
</dbReference>
<keyword evidence="1 8" id="KW-0132">Cell division</keyword>
<evidence type="ECO:0000259" key="10">
    <source>
        <dbReference type="PROSITE" id="PS51123"/>
    </source>
</evidence>
<evidence type="ECO:0000313" key="11">
    <source>
        <dbReference type="EMBL" id="PRY22659.1"/>
    </source>
</evidence>
<dbReference type="Proteomes" id="UP000239480">
    <property type="component" value="Unassembled WGS sequence"/>
</dbReference>
<dbReference type="AlphaFoldDB" id="A0A2T0RN94"/>
<dbReference type="InterPro" id="IPR039001">
    <property type="entry name" value="Pal"/>
</dbReference>
<evidence type="ECO:0000256" key="9">
    <source>
        <dbReference type="SAM" id="SignalP"/>
    </source>
</evidence>
<comment type="function">
    <text evidence="8">Part of the Tol-Pal system, which plays a role in outer membrane invagination during cell division and is important for maintaining outer membrane integrity.</text>
</comment>
<dbReference type="PROSITE" id="PS51123">
    <property type="entry name" value="OMPA_2"/>
    <property type="match status" value="1"/>
</dbReference>
<dbReference type="OrthoDB" id="9809164at2"/>
<dbReference type="GO" id="GO:0009279">
    <property type="term" value="C:cell outer membrane"/>
    <property type="evidence" value="ECO:0007669"/>
    <property type="project" value="UniProtKB-SubCell"/>
</dbReference>
<evidence type="ECO:0000313" key="12">
    <source>
        <dbReference type="Proteomes" id="UP000239480"/>
    </source>
</evidence>
<evidence type="ECO:0000256" key="3">
    <source>
        <dbReference type="ARBA" id="ARBA00023136"/>
    </source>
</evidence>
<comment type="subcellular location">
    <subcellularLocation>
        <location evidence="8">Cell outer membrane</location>
        <topology evidence="8">Lipid-anchor</topology>
    </subcellularLocation>
</comment>
<dbReference type="RefSeq" id="WP_106205727.1">
    <property type="nucleotide sequence ID" value="NZ_PVTD01000006.1"/>
</dbReference>
<dbReference type="PROSITE" id="PS51257">
    <property type="entry name" value="PROKAR_LIPOPROTEIN"/>
    <property type="match status" value="1"/>
</dbReference>
<name>A0A2T0RN94_9RHOB</name>